<evidence type="ECO:0000313" key="1">
    <source>
        <dbReference type="EMBL" id="HAS8541232.1"/>
    </source>
</evidence>
<gene>
    <name evidence="1" type="ORF">I7730_15730</name>
</gene>
<proteinExistence type="predicted"/>
<reference evidence="1" key="1">
    <citation type="journal article" date="2018" name="Genome Biol.">
        <title>SKESA: strategic k-mer extension for scrupulous assemblies.</title>
        <authorList>
            <person name="Souvorov A."/>
            <person name="Agarwala R."/>
            <person name="Lipman D.J."/>
        </authorList>
    </citation>
    <scope>NUCLEOTIDE SEQUENCE</scope>
    <source>
        <strain evidence="1">BCW_3452</strain>
    </source>
</reference>
<dbReference type="EMBL" id="DACRBY010000020">
    <property type="protein sequence ID" value="HAS8541232.1"/>
    <property type="molecule type" value="Genomic_DNA"/>
</dbReference>
<name>A0A8H9N1T1_VIBVL</name>
<comment type="caution">
    <text evidence="1">The sequence shown here is derived from an EMBL/GenBank/DDBJ whole genome shotgun (WGS) entry which is preliminary data.</text>
</comment>
<sequence>MASESTSIETVWSRTREAIDFLHNCQDVEKIKFELVELVDLARGLVPSKKTHYHMLDEWGTPVYNAIHSRLEEYGFVNGDREGNGKKPEVMLWWSIYGMISVIVWSPNLNSPGVAPHKASAHSRNEALITELEIIIKS</sequence>
<protein>
    <submittedName>
        <fullName evidence="1">Uncharacterized protein</fullName>
    </submittedName>
</protein>
<accession>A0A8H9N1T1</accession>
<organism evidence="1">
    <name type="scientific">Vibrio vulnificus</name>
    <dbReference type="NCBI Taxonomy" id="672"/>
    <lineage>
        <taxon>Bacteria</taxon>
        <taxon>Pseudomonadati</taxon>
        <taxon>Pseudomonadota</taxon>
        <taxon>Gammaproteobacteria</taxon>
        <taxon>Vibrionales</taxon>
        <taxon>Vibrionaceae</taxon>
        <taxon>Vibrio</taxon>
    </lineage>
</organism>
<reference evidence="1" key="2">
    <citation type="submission" date="2019-01" db="EMBL/GenBank/DDBJ databases">
        <authorList>
            <consortium name="NCBI Pathogen Detection Project"/>
        </authorList>
    </citation>
    <scope>NUCLEOTIDE SEQUENCE</scope>
    <source>
        <strain evidence="1">BCW_3452</strain>
    </source>
</reference>
<dbReference type="AlphaFoldDB" id="A0A8H9N1T1"/>
<dbReference type="Proteomes" id="UP000863257">
    <property type="component" value="Unassembled WGS sequence"/>
</dbReference>